<organism evidence="8 9">
    <name type="scientific">Brachybacterium faecium (strain ATCC 43885 / DSM 4810 / JCM 11609 / LMG 19847 / NBRC 14762 / NCIMB 9860 / 6-10)</name>
    <dbReference type="NCBI Taxonomy" id="446465"/>
    <lineage>
        <taxon>Bacteria</taxon>
        <taxon>Bacillati</taxon>
        <taxon>Actinomycetota</taxon>
        <taxon>Actinomycetes</taxon>
        <taxon>Micrococcales</taxon>
        <taxon>Dermabacteraceae</taxon>
        <taxon>Brachybacterium</taxon>
    </lineage>
</organism>
<dbReference type="OrthoDB" id="9771846at2"/>
<dbReference type="PATRIC" id="fig|446465.5.peg.282"/>
<evidence type="ECO:0000256" key="4">
    <source>
        <dbReference type="ARBA" id="ARBA00022679"/>
    </source>
</evidence>
<feature type="region of interest" description="Disordered" evidence="5">
    <location>
        <begin position="299"/>
        <end position="333"/>
    </location>
</feature>
<dbReference type="InterPro" id="IPR029044">
    <property type="entry name" value="Nucleotide-diphossugar_trans"/>
</dbReference>
<accession>C7MG42</accession>
<dbReference type="KEGG" id="bfa:Bfae_02840"/>
<dbReference type="Proteomes" id="UP000001919">
    <property type="component" value="Chromosome"/>
</dbReference>
<gene>
    <name evidence="8" type="ordered locus">Bfae_02840</name>
</gene>
<evidence type="ECO:0000256" key="2">
    <source>
        <dbReference type="ARBA" id="ARBA00006739"/>
    </source>
</evidence>
<evidence type="ECO:0000256" key="5">
    <source>
        <dbReference type="SAM" id="MobiDB-lite"/>
    </source>
</evidence>
<evidence type="ECO:0000313" key="9">
    <source>
        <dbReference type="Proteomes" id="UP000001919"/>
    </source>
</evidence>
<protein>
    <submittedName>
        <fullName evidence="8">Predicted glycosyltransferase</fullName>
    </submittedName>
</protein>
<dbReference type="InterPro" id="IPR001173">
    <property type="entry name" value="Glyco_trans_2-like"/>
</dbReference>
<dbReference type="PANTHER" id="PTHR43179:SF12">
    <property type="entry name" value="GALACTOFURANOSYLTRANSFERASE GLFT2"/>
    <property type="match status" value="1"/>
</dbReference>
<keyword evidence="4 8" id="KW-0808">Transferase</keyword>
<name>C7MG42_BRAFD</name>
<evidence type="ECO:0000259" key="7">
    <source>
        <dbReference type="Pfam" id="PF13632"/>
    </source>
</evidence>
<dbReference type="AlphaFoldDB" id="C7MG42"/>
<evidence type="ECO:0000259" key="6">
    <source>
        <dbReference type="Pfam" id="PF00535"/>
    </source>
</evidence>
<dbReference type="PANTHER" id="PTHR43179">
    <property type="entry name" value="RHAMNOSYLTRANSFERASE WBBL"/>
    <property type="match status" value="1"/>
</dbReference>
<dbReference type="CAZy" id="GT2">
    <property type="family name" value="Glycosyltransferase Family 2"/>
</dbReference>
<evidence type="ECO:0000313" key="8">
    <source>
        <dbReference type="EMBL" id="ACU84160.1"/>
    </source>
</evidence>
<reference evidence="8 9" key="1">
    <citation type="journal article" date="2009" name="Stand. Genomic Sci.">
        <title>Complete genome sequence of Brachybacterium faecium type strain (Schefferle 6-10).</title>
        <authorList>
            <person name="Lapidus A."/>
            <person name="Pukall R."/>
            <person name="Labuttii K."/>
            <person name="Copeland A."/>
            <person name="Del Rio T.G."/>
            <person name="Nolan M."/>
            <person name="Chen F."/>
            <person name="Lucas S."/>
            <person name="Tice H."/>
            <person name="Cheng J.F."/>
            <person name="Bruce D."/>
            <person name="Goodwin L."/>
            <person name="Pitluck S."/>
            <person name="Rohde M."/>
            <person name="Goker M."/>
            <person name="Pati A."/>
            <person name="Ivanova N."/>
            <person name="Mavrommatis K."/>
            <person name="Chen A."/>
            <person name="Palaniappan K."/>
            <person name="D'haeseleer P."/>
            <person name="Chain P."/>
            <person name="Bristow J."/>
            <person name="Eisen J.A."/>
            <person name="Markowitz V."/>
            <person name="Hugenholtz P."/>
            <person name="Kyrpides N.C."/>
            <person name="Klenk H.P."/>
        </authorList>
    </citation>
    <scope>NUCLEOTIDE SEQUENCE [LARGE SCALE GENOMIC DNA]</scope>
    <source>
        <strain evidence="9">ATCC 43885 / DSM 4810 / JCM 11609 / LMG 19847 / NBRC 14762 / NCIMB 9860 / 6-10</strain>
    </source>
</reference>
<dbReference type="Pfam" id="PF00535">
    <property type="entry name" value="Glycos_transf_2"/>
    <property type="match status" value="1"/>
</dbReference>
<dbReference type="CDD" id="cd00761">
    <property type="entry name" value="Glyco_tranf_GTA_type"/>
    <property type="match status" value="1"/>
</dbReference>
<dbReference type="Gene3D" id="3.90.550.10">
    <property type="entry name" value="Spore Coat Polysaccharide Biosynthesis Protein SpsA, Chain A"/>
    <property type="match status" value="2"/>
</dbReference>
<sequence>MGAPNAIDFALIVVNYGDPALVAGNIGPDVDADSGALVVLVDNFHSPESRTAAEALCCERGWEFVASANDGFGAGVDRGVAAARARGHRAFITLNPDAVASVDVLRALATHVTEDPLALVSPFMVTGQGTPHFRGAQMHRRMGRMRSGWSEHDDDPVWANWLSGACLAFSATAFDRLGGFGEDFFLYWEDVDISRRAVELGMHLDLRPDLLAVHDEGGTQQAGSARTKSPTYYYFNIRNRMLFGRRHLRGREWARWVLASPRESALIWMRGGRRQAFTEPRGLWAAVRGLLAGAAQVLRRPERGSRRQPGIPRQPAALPHSGEGATSARALEPAEGSTVRVTVAIPTFRRPDQLAALLAALPARIAETPDAEIDVLVIDNAPEGSARATVEAAPAGVRYVHETTPGISAARNRALDESRSADLLAFLDDDEIPLAGWLSSLVEVWRGHRSAAVAGRVISVFHEDTDPWIIASGTFRRPQRATGTSLRTAAAGNLLLDIRQVQALGLRFEGSLGLSGGEDTLFTRQLVERGGTIVWCNESAAEDHVVPSRLTRDWAVQRAFSAGNGWANVNLLLAPSSTRRLALRGQFLLGGGARIAVGLARHRYGRASGHLVHDARGTRTFHRGRGMLAGARGHLYQEYARN</sequence>
<evidence type="ECO:0000256" key="1">
    <source>
        <dbReference type="ARBA" id="ARBA00004776"/>
    </source>
</evidence>
<comment type="similarity">
    <text evidence="2">Belongs to the glycosyltransferase 2 family.</text>
</comment>
<dbReference type="GO" id="GO:0016757">
    <property type="term" value="F:glycosyltransferase activity"/>
    <property type="evidence" value="ECO:0007669"/>
    <property type="project" value="UniProtKB-KW"/>
</dbReference>
<dbReference type="eggNOG" id="COG1216">
    <property type="taxonomic scope" value="Bacteria"/>
</dbReference>
<evidence type="ECO:0000256" key="3">
    <source>
        <dbReference type="ARBA" id="ARBA00022676"/>
    </source>
</evidence>
<feature type="domain" description="Glycosyltransferase 2-like" evidence="6">
    <location>
        <begin position="342"/>
        <end position="483"/>
    </location>
</feature>
<keyword evidence="9" id="KW-1185">Reference proteome</keyword>
<proteinExistence type="inferred from homology"/>
<feature type="domain" description="Glycosyltransferase 2-like" evidence="7">
    <location>
        <begin position="92"/>
        <end position="214"/>
    </location>
</feature>
<dbReference type="EMBL" id="CP001643">
    <property type="protein sequence ID" value="ACU84160.1"/>
    <property type="molecule type" value="Genomic_DNA"/>
</dbReference>
<dbReference type="Pfam" id="PF13632">
    <property type="entry name" value="Glyco_trans_2_3"/>
    <property type="match status" value="1"/>
</dbReference>
<comment type="pathway">
    <text evidence="1">Cell wall biogenesis; cell wall polysaccharide biosynthesis.</text>
</comment>
<dbReference type="HOGENOM" id="CLU_424953_0_0_11"/>
<dbReference type="SUPFAM" id="SSF53448">
    <property type="entry name" value="Nucleotide-diphospho-sugar transferases"/>
    <property type="match status" value="2"/>
</dbReference>
<keyword evidence="3" id="KW-0328">Glycosyltransferase</keyword>
<dbReference type="STRING" id="446465.Bfae_02840"/>